<name>A0A4Q7JCK1_9PSEU</name>
<dbReference type="RefSeq" id="WP_130474571.1">
    <property type="nucleotide sequence ID" value="NZ_SFCC01000003.1"/>
</dbReference>
<dbReference type="Pfam" id="PF07905">
    <property type="entry name" value="PucR"/>
    <property type="match status" value="1"/>
</dbReference>
<dbReference type="InterPro" id="IPR012914">
    <property type="entry name" value="PucR_dom"/>
</dbReference>
<dbReference type="Gene3D" id="1.10.10.2840">
    <property type="entry name" value="PucR C-terminal helix-turn-helix domain"/>
    <property type="match status" value="1"/>
</dbReference>
<organism evidence="3 4">
    <name type="scientific">Amycolatopsis suaedae</name>
    <dbReference type="NCBI Taxonomy" id="2510978"/>
    <lineage>
        <taxon>Bacteria</taxon>
        <taxon>Bacillati</taxon>
        <taxon>Actinomycetota</taxon>
        <taxon>Actinomycetes</taxon>
        <taxon>Pseudonocardiales</taxon>
        <taxon>Pseudonocardiaceae</taxon>
        <taxon>Amycolatopsis</taxon>
    </lineage>
</organism>
<keyword evidence="4" id="KW-1185">Reference proteome</keyword>
<feature type="domain" description="Purine catabolism PurC-like" evidence="1">
    <location>
        <begin position="6"/>
        <end position="119"/>
    </location>
</feature>
<dbReference type="InterPro" id="IPR051448">
    <property type="entry name" value="CdaR-like_regulators"/>
</dbReference>
<dbReference type="Pfam" id="PF13556">
    <property type="entry name" value="HTH_30"/>
    <property type="match status" value="1"/>
</dbReference>
<dbReference type="OrthoDB" id="3170447at2"/>
<evidence type="ECO:0000313" key="4">
    <source>
        <dbReference type="Proteomes" id="UP000292003"/>
    </source>
</evidence>
<reference evidence="3 4" key="1">
    <citation type="submission" date="2019-02" db="EMBL/GenBank/DDBJ databases">
        <title>Draft genome sequence of Amycolatopsis sp. 8-3EHSu isolated from roots of Suaeda maritima.</title>
        <authorList>
            <person name="Duangmal K."/>
            <person name="Chantavorakit T."/>
        </authorList>
    </citation>
    <scope>NUCLEOTIDE SEQUENCE [LARGE SCALE GENOMIC DNA]</scope>
    <source>
        <strain evidence="3 4">8-3EHSu</strain>
    </source>
</reference>
<dbReference type="PANTHER" id="PTHR33744:SF17">
    <property type="entry name" value="CONSERVED PROTEIN"/>
    <property type="match status" value="1"/>
</dbReference>
<accession>A0A4Q7JCK1</accession>
<feature type="domain" description="PucR C-terminal helix-turn-helix" evidence="2">
    <location>
        <begin position="427"/>
        <end position="484"/>
    </location>
</feature>
<dbReference type="PANTHER" id="PTHR33744">
    <property type="entry name" value="CARBOHYDRATE DIACID REGULATOR"/>
    <property type="match status" value="1"/>
</dbReference>
<evidence type="ECO:0000313" key="3">
    <source>
        <dbReference type="EMBL" id="RZQ64772.1"/>
    </source>
</evidence>
<proteinExistence type="predicted"/>
<evidence type="ECO:0000259" key="2">
    <source>
        <dbReference type="Pfam" id="PF13556"/>
    </source>
</evidence>
<dbReference type="EMBL" id="SFCC01000003">
    <property type="protein sequence ID" value="RZQ64772.1"/>
    <property type="molecule type" value="Genomic_DNA"/>
</dbReference>
<dbReference type="Proteomes" id="UP000292003">
    <property type="component" value="Unassembled WGS sequence"/>
</dbReference>
<evidence type="ECO:0000259" key="1">
    <source>
        <dbReference type="Pfam" id="PF07905"/>
    </source>
</evidence>
<dbReference type="InterPro" id="IPR025736">
    <property type="entry name" value="PucR_C-HTH_dom"/>
</dbReference>
<dbReference type="AlphaFoldDB" id="A0A4Q7JCK1"/>
<comment type="caution">
    <text evidence="3">The sequence shown here is derived from an EMBL/GenBank/DDBJ whole genome shotgun (WGS) entry which is preliminary data.</text>
</comment>
<gene>
    <name evidence="3" type="ORF">EWH70_07750</name>
</gene>
<protein>
    <submittedName>
        <fullName evidence="3">PucR family transcriptional regulator</fullName>
    </submittedName>
</protein>
<sequence length="498" mass="53116">MTTVRDLLRIPELRLRVRSGDDLLDRGVSRVYGTELPDPSRYLTAGELVLTGLLWWHAPGDAEPFVAALSRGGTAALAASGADTGGIPGELVEACARHRIPLLEVPADLSFAVVTERMVLALAEVRPVLRADTELPVLLTQAAEELAAPCWVLSASGRVVAGSGMLLPDARKLAERFVANGCRAVTARRHSVLPVDDHADVPWAVVVGDDRTTWAPATKHVTDELVDLVRAHQREHLRARTASRAADQAVLDLLVHAGSDGMGPALGRAGWSPDAVARVVLLRMTGTPAVRGVALLDELLSGHHATIGTRGADTIALVEDTDSWPADWAESADRALHTLAPRLRATWIGVGLSGPAGTSGLRGAVDEAGHALAAGEQRGEPVTVTSGDDLGVHRLLLAGVTDQLREALGHRMLGRLIEYDASQQSDLVHTLRVFLHNSGSPTQAAKALHIHVNTLRYRIGRASELIGLDLTDFTNQVDVFLALQLIAGRPEPPRKSHR</sequence>
<dbReference type="InterPro" id="IPR042070">
    <property type="entry name" value="PucR_C-HTH_sf"/>
</dbReference>